<evidence type="ECO:0000313" key="3">
    <source>
        <dbReference type="Proteomes" id="UP000182977"/>
    </source>
</evidence>
<dbReference type="PROSITE" id="PS50943">
    <property type="entry name" value="HTH_CROC1"/>
    <property type="match status" value="1"/>
</dbReference>
<dbReference type="Pfam" id="PF01381">
    <property type="entry name" value="HTH_3"/>
    <property type="match status" value="1"/>
</dbReference>
<sequence length="164" mass="18727">MTPVQPPEDDEPLVRIEQSTLPGLVRRVRRLADLSQRELAARICVSHSTISRLEAGRVVPSIATLLRIVDVAELLLVVTDADGNVIEPMRVWDETRDGGEKVFPAHLDLVLDPASDDWWASRYGLAKPPETYHRDRAWRDAKRRRSAWEVRVKQFRHDSPPPKV</sequence>
<organism evidence="2 3">
    <name type="scientific">Jiangella alkaliphila</name>
    <dbReference type="NCBI Taxonomy" id="419479"/>
    <lineage>
        <taxon>Bacteria</taxon>
        <taxon>Bacillati</taxon>
        <taxon>Actinomycetota</taxon>
        <taxon>Actinomycetes</taxon>
        <taxon>Jiangellales</taxon>
        <taxon>Jiangellaceae</taxon>
        <taxon>Jiangella</taxon>
    </lineage>
</organism>
<dbReference type="EMBL" id="LT629791">
    <property type="protein sequence ID" value="SDU87767.1"/>
    <property type="molecule type" value="Genomic_DNA"/>
</dbReference>
<reference evidence="3" key="1">
    <citation type="submission" date="2016-10" db="EMBL/GenBank/DDBJ databases">
        <authorList>
            <person name="Varghese N."/>
            <person name="Submissions S."/>
        </authorList>
    </citation>
    <scope>NUCLEOTIDE SEQUENCE [LARGE SCALE GENOMIC DNA]</scope>
    <source>
        <strain evidence="3">DSM 45079</strain>
    </source>
</reference>
<dbReference type="GO" id="GO:0003677">
    <property type="term" value="F:DNA binding"/>
    <property type="evidence" value="ECO:0007669"/>
    <property type="project" value="InterPro"/>
</dbReference>
<dbReference type="InterPro" id="IPR001387">
    <property type="entry name" value="Cro/C1-type_HTH"/>
</dbReference>
<name>A0A1H2M3C7_9ACTN</name>
<evidence type="ECO:0000313" key="2">
    <source>
        <dbReference type="EMBL" id="SDU87767.1"/>
    </source>
</evidence>
<dbReference type="Proteomes" id="UP000182977">
    <property type="component" value="Chromosome I"/>
</dbReference>
<dbReference type="SUPFAM" id="SSF47413">
    <property type="entry name" value="lambda repressor-like DNA-binding domains"/>
    <property type="match status" value="1"/>
</dbReference>
<dbReference type="STRING" id="419479.SAMN04488563_7024"/>
<dbReference type="Gene3D" id="1.10.260.40">
    <property type="entry name" value="lambda repressor-like DNA-binding domains"/>
    <property type="match status" value="1"/>
</dbReference>
<gene>
    <name evidence="2" type="ORF">SAMN04488563_7024</name>
</gene>
<protein>
    <submittedName>
        <fullName evidence="2">Helix-turn-helix</fullName>
    </submittedName>
</protein>
<dbReference type="InterPro" id="IPR010982">
    <property type="entry name" value="Lambda_DNA-bd_dom_sf"/>
</dbReference>
<dbReference type="CDD" id="cd00093">
    <property type="entry name" value="HTH_XRE"/>
    <property type="match status" value="1"/>
</dbReference>
<proteinExistence type="predicted"/>
<evidence type="ECO:0000259" key="1">
    <source>
        <dbReference type="PROSITE" id="PS50943"/>
    </source>
</evidence>
<dbReference type="SMART" id="SM00530">
    <property type="entry name" value="HTH_XRE"/>
    <property type="match status" value="1"/>
</dbReference>
<feature type="domain" description="HTH cro/C1-type" evidence="1">
    <location>
        <begin position="25"/>
        <end position="71"/>
    </location>
</feature>
<dbReference type="AlphaFoldDB" id="A0A1H2M3C7"/>
<keyword evidence="3" id="KW-1185">Reference proteome</keyword>
<accession>A0A1H2M3C7</accession>